<organism evidence="1 2">
    <name type="scientific">Penicillium thymicola</name>
    <dbReference type="NCBI Taxonomy" id="293382"/>
    <lineage>
        <taxon>Eukaryota</taxon>
        <taxon>Fungi</taxon>
        <taxon>Dikarya</taxon>
        <taxon>Ascomycota</taxon>
        <taxon>Pezizomycotina</taxon>
        <taxon>Eurotiomycetes</taxon>
        <taxon>Eurotiomycetidae</taxon>
        <taxon>Eurotiales</taxon>
        <taxon>Aspergillaceae</taxon>
        <taxon>Penicillium</taxon>
    </lineage>
</organism>
<sequence>MRGEGHGALSAAIMKIFNTKRMEFTTASEFINVVKQRYKKANDLKANISPYMAIVIMVSQLQEIPELRTTIEIRNHEMKKIKDPVKEISINDLFKYCVDLHDKIREFGIDGWN</sequence>
<keyword evidence="2" id="KW-1185">Reference proteome</keyword>
<evidence type="ECO:0000313" key="2">
    <source>
        <dbReference type="Proteomes" id="UP001227192"/>
    </source>
</evidence>
<protein>
    <submittedName>
        <fullName evidence="1">Uncharacterized protein</fullName>
    </submittedName>
</protein>
<accession>A0AAI9TH03</accession>
<reference evidence="1" key="1">
    <citation type="submission" date="2015-06" db="EMBL/GenBank/DDBJ databases">
        <authorList>
            <person name="Nguyen H."/>
        </authorList>
    </citation>
    <scope>NUCLEOTIDE SEQUENCE</scope>
    <source>
        <strain evidence="1">DAOM 180753</strain>
    </source>
</reference>
<comment type="caution">
    <text evidence="1">The sequence shown here is derived from an EMBL/GenBank/DDBJ whole genome shotgun (WGS) entry which is preliminary data.</text>
</comment>
<gene>
    <name evidence="1" type="ORF">VN97_g6455</name>
</gene>
<reference evidence="1" key="2">
    <citation type="journal article" date="2016" name="Fungal Biol.">
        <title>Ochratoxin A production by Penicillium thymicola.</title>
        <authorList>
            <person name="Nguyen H.D.T."/>
            <person name="McMullin D.R."/>
            <person name="Ponomareva E."/>
            <person name="Riley R."/>
            <person name="Pomraning K.R."/>
            <person name="Baker S.E."/>
            <person name="Seifert K.A."/>
        </authorList>
    </citation>
    <scope>NUCLEOTIDE SEQUENCE</scope>
    <source>
        <strain evidence="1">DAOM 180753</strain>
    </source>
</reference>
<name>A0AAI9TH03_PENTH</name>
<proteinExistence type="predicted"/>
<dbReference type="EMBL" id="LACB01000187">
    <property type="protein sequence ID" value="KAJ9486861.1"/>
    <property type="molecule type" value="Genomic_DNA"/>
</dbReference>
<dbReference type="AlphaFoldDB" id="A0AAI9TH03"/>
<evidence type="ECO:0000313" key="1">
    <source>
        <dbReference type="EMBL" id="KAJ9486861.1"/>
    </source>
</evidence>
<dbReference type="Proteomes" id="UP001227192">
    <property type="component" value="Unassembled WGS sequence"/>
</dbReference>